<accession>A0A5Q4Z4F8</accession>
<dbReference type="GO" id="GO:0016020">
    <property type="term" value="C:membrane"/>
    <property type="evidence" value="ECO:0007669"/>
    <property type="project" value="TreeGrafter"/>
</dbReference>
<sequence length="270" mass="31513">MKVEWMSDSLLFHRAYEHESSSKWVVFVHGAGGSSTTWFKQVAAFRKNFNVLLIDLRGHGRSNNFSKIKEFMNKQYSFKVVSQDIIDVLDHLNIKSAHFVGMSLGTIIIRNLAELAQDRVSSMVLAGAITRFNFRSQFLIKMGDMTKNIMPYMWLYKLFSYVVMPQKSQKESRHIFTREAKKLCQKEFKRWFKLAADVNPLMRYFKDKELAIPTLYVMGANDYLFMKPVEEMVAVHEHSQLLQIPECGHVCNIDRPKEFNKYAIEFIAAQ</sequence>
<dbReference type="Pfam" id="PF00561">
    <property type="entry name" value="Abhydrolase_1"/>
    <property type="match status" value="1"/>
</dbReference>
<proteinExistence type="predicted"/>
<dbReference type="EMBL" id="LR721750">
    <property type="protein sequence ID" value="VVV04615.1"/>
    <property type="molecule type" value="Genomic_DNA"/>
</dbReference>
<dbReference type="AlphaFoldDB" id="A0A5Q4Z4F8"/>
<dbReference type="PANTHER" id="PTHR43798">
    <property type="entry name" value="MONOACYLGLYCEROL LIPASE"/>
    <property type="match status" value="1"/>
</dbReference>
<dbReference type="PANTHER" id="PTHR43798:SF33">
    <property type="entry name" value="HYDROLASE, PUTATIVE (AFU_ORTHOLOGUE AFUA_2G14860)-RELATED"/>
    <property type="match status" value="1"/>
</dbReference>
<organism evidence="2">
    <name type="scientific">Aliivibrio wodanis</name>
    <dbReference type="NCBI Taxonomy" id="80852"/>
    <lineage>
        <taxon>Bacteria</taxon>
        <taxon>Pseudomonadati</taxon>
        <taxon>Pseudomonadota</taxon>
        <taxon>Gammaproteobacteria</taxon>
        <taxon>Vibrionales</taxon>
        <taxon>Vibrionaceae</taxon>
        <taxon>Aliivibrio</taxon>
    </lineage>
</organism>
<dbReference type="PRINTS" id="PR00412">
    <property type="entry name" value="EPOXHYDRLASE"/>
</dbReference>
<reference evidence="2" key="1">
    <citation type="submission" date="2019-09" db="EMBL/GenBank/DDBJ databases">
        <authorList>
            <person name="Hjerde E."/>
        </authorList>
    </citation>
    <scope>NUCLEOTIDE SEQUENCE</scope>
    <source>
        <strain evidence="2">06/09/160</strain>
    </source>
</reference>
<dbReference type="SUPFAM" id="SSF53474">
    <property type="entry name" value="alpha/beta-Hydrolases"/>
    <property type="match status" value="1"/>
</dbReference>
<dbReference type="GO" id="GO:0003824">
    <property type="term" value="F:catalytic activity"/>
    <property type="evidence" value="ECO:0007669"/>
    <property type="project" value="InterPro"/>
</dbReference>
<dbReference type="InterPro" id="IPR000639">
    <property type="entry name" value="Epox_hydrolase-like"/>
</dbReference>
<evidence type="ECO:0000259" key="1">
    <source>
        <dbReference type="Pfam" id="PF00561"/>
    </source>
</evidence>
<dbReference type="Gene3D" id="3.40.50.1820">
    <property type="entry name" value="alpha/beta hydrolase"/>
    <property type="match status" value="1"/>
</dbReference>
<feature type="domain" description="AB hydrolase-1" evidence="1">
    <location>
        <begin position="24"/>
        <end position="130"/>
    </location>
</feature>
<name>A0A5Q4Z4F8_9GAMM</name>
<dbReference type="InterPro" id="IPR000073">
    <property type="entry name" value="AB_hydrolase_1"/>
</dbReference>
<dbReference type="InterPro" id="IPR029058">
    <property type="entry name" value="AB_hydrolase_fold"/>
</dbReference>
<dbReference type="InterPro" id="IPR050266">
    <property type="entry name" value="AB_hydrolase_sf"/>
</dbReference>
<gene>
    <name evidence="2" type="primary">catD</name>
    <name evidence="2" type="ORF">AW0309160_02023</name>
</gene>
<protein>
    <submittedName>
        <fullName evidence="2">3-oxoadipate enol-lactonase 2</fullName>
    </submittedName>
</protein>
<evidence type="ECO:0000313" key="2">
    <source>
        <dbReference type="EMBL" id="VVV04615.1"/>
    </source>
</evidence>